<dbReference type="OrthoDB" id="282973at2759"/>
<dbReference type="Proteomes" id="UP000008370">
    <property type="component" value="Unassembled WGS sequence"/>
</dbReference>
<reference evidence="1 2" key="1">
    <citation type="journal article" date="2012" name="BMC Genomics">
        <title>Comparative genomics of the white-rot fungi, Phanerochaete carnosa and P. chrysosporium, to elucidate the genetic basis of the distinct wood types they colonize.</title>
        <authorList>
            <person name="Suzuki H."/>
            <person name="MacDonald J."/>
            <person name="Syed K."/>
            <person name="Salamov A."/>
            <person name="Hori C."/>
            <person name="Aerts A."/>
            <person name="Henrissat B."/>
            <person name="Wiebenga A."/>
            <person name="vanKuyk P.A."/>
            <person name="Barry K."/>
            <person name="Lindquist E."/>
            <person name="LaButti K."/>
            <person name="Lapidus A."/>
            <person name="Lucas S."/>
            <person name="Coutinho P."/>
            <person name="Gong Y."/>
            <person name="Samejima M."/>
            <person name="Mahadevan R."/>
            <person name="Abou-Zaid M."/>
            <person name="de Vries R.P."/>
            <person name="Igarashi K."/>
            <person name="Yadav J.S."/>
            <person name="Grigoriev I.V."/>
            <person name="Master E.R."/>
        </authorList>
    </citation>
    <scope>NUCLEOTIDE SEQUENCE [LARGE SCALE GENOMIC DNA]</scope>
    <source>
        <strain evidence="1 2">HHB-10118-sp</strain>
    </source>
</reference>
<dbReference type="RefSeq" id="XP_007402058.1">
    <property type="nucleotide sequence ID" value="XM_007401996.1"/>
</dbReference>
<keyword evidence="2" id="KW-1185">Reference proteome</keyword>
<dbReference type="AlphaFoldDB" id="K5UIU2"/>
<dbReference type="KEGG" id="pco:PHACADRAFT_201704"/>
<dbReference type="GeneID" id="18911668"/>
<name>K5UIU2_PHACS</name>
<evidence type="ECO:0000313" key="1">
    <source>
        <dbReference type="EMBL" id="EKM49446.1"/>
    </source>
</evidence>
<sequence length="232" mass="24873">MFFKRLPGISPLLTLPRSASGDLLSEIESALKNAADCTSCQALLVLPQTLAHLGDDVFADTFVSICDGCTVRFCLSHELTDMMHPQLEELDVCQGILAKDGPILSYDLCQITVTGQTVTNLCDAVFNCSTGKLFQVIYASGVLINGLRTVGRLGGELHEAHICYRNFTDETGFPTEPAGPNGNSNCDSPVTSVNSVLEAARRIGSTARFTLSTGDVVERWTASLYSTASVDE</sequence>
<accession>K5UIU2</accession>
<organism evidence="1 2">
    <name type="scientific">Phanerochaete carnosa (strain HHB-10118-sp)</name>
    <name type="common">White-rot fungus</name>
    <name type="synonym">Peniophora carnosa</name>
    <dbReference type="NCBI Taxonomy" id="650164"/>
    <lineage>
        <taxon>Eukaryota</taxon>
        <taxon>Fungi</taxon>
        <taxon>Dikarya</taxon>
        <taxon>Basidiomycota</taxon>
        <taxon>Agaricomycotina</taxon>
        <taxon>Agaricomycetes</taxon>
        <taxon>Polyporales</taxon>
        <taxon>Phanerochaetaceae</taxon>
        <taxon>Phanerochaete</taxon>
    </lineage>
</organism>
<proteinExistence type="predicted"/>
<protein>
    <submittedName>
        <fullName evidence="1">Uncharacterized protein</fullName>
    </submittedName>
</protein>
<dbReference type="EMBL" id="JH930481">
    <property type="protein sequence ID" value="EKM49446.1"/>
    <property type="molecule type" value="Genomic_DNA"/>
</dbReference>
<gene>
    <name evidence="1" type="ORF">PHACADRAFT_201704</name>
</gene>
<dbReference type="InParanoid" id="K5UIU2"/>
<dbReference type="HOGENOM" id="CLU_1195250_0_0_1"/>
<evidence type="ECO:0000313" key="2">
    <source>
        <dbReference type="Proteomes" id="UP000008370"/>
    </source>
</evidence>